<dbReference type="Gene3D" id="1.10.630.10">
    <property type="entry name" value="Cytochrome P450"/>
    <property type="match status" value="1"/>
</dbReference>
<proteinExistence type="inferred from homology"/>
<organism evidence="7 8">
    <name type="scientific">Rhypophila decipiens</name>
    <dbReference type="NCBI Taxonomy" id="261697"/>
    <lineage>
        <taxon>Eukaryota</taxon>
        <taxon>Fungi</taxon>
        <taxon>Dikarya</taxon>
        <taxon>Ascomycota</taxon>
        <taxon>Pezizomycotina</taxon>
        <taxon>Sordariomycetes</taxon>
        <taxon>Sordariomycetidae</taxon>
        <taxon>Sordariales</taxon>
        <taxon>Naviculisporaceae</taxon>
        <taxon>Rhypophila</taxon>
    </lineage>
</organism>
<feature type="binding site" description="axial binding residue" evidence="5">
    <location>
        <position position="446"/>
    </location>
    <ligand>
        <name>heme</name>
        <dbReference type="ChEBI" id="CHEBI:30413"/>
    </ligand>
    <ligandPart>
        <name>Fe</name>
        <dbReference type="ChEBI" id="CHEBI:18248"/>
    </ligandPart>
</feature>
<dbReference type="Pfam" id="PF00067">
    <property type="entry name" value="p450"/>
    <property type="match status" value="1"/>
</dbReference>
<keyword evidence="5" id="KW-0349">Heme</keyword>
<reference evidence="7" key="1">
    <citation type="journal article" date="2023" name="Mol. Phylogenet. Evol.">
        <title>Genome-scale phylogeny and comparative genomics of the fungal order Sordariales.</title>
        <authorList>
            <person name="Hensen N."/>
            <person name="Bonometti L."/>
            <person name="Westerberg I."/>
            <person name="Brannstrom I.O."/>
            <person name="Guillou S."/>
            <person name="Cros-Aarteil S."/>
            <person name="Calhoun S."/>
            <person name="Haridas S."/>
            <person name="Kuo A."/>
            <person name="Mondo S."/>
            <person name="Pangilinan J."/>
            <person name="Riley R."/>
            <person name="LaButti K."/>
            <person name="Andreopoulos B."/>
            <person name="Lipzen A."/>
            <person name="Chen C."/>
            <person name="Yan M."/>
            <person name="Daum C."/>
            <person name="Ng V."/>
            <person name="Clum A."/>
            <person name="Steindorff A."/>
            <person name="Ohm R.A."/>
            <person name="Martin F."/>
            <person name="Silar P."/>
            <person name="Natvig D.O."/>
            <person name="Lalanne C."/>
            <person name="Gautier V."/>
            <person name="Ament-Velasquez S.L."/>
            <person name="Kruys A."/>
            <person name="Hutchinson M.I."/>
            <person name="Powell A.J."/>
            <person name="Barry K."/>
            <person name="Miller A.N."/>
            <person name="Grigoriev I.V."/>
            <person name="Debuchy R."/>
            <person name="Gladieux P."/>
            <person name="Hiltunen Thoren M."/>
            <person name="Johannesson H."/>
        </authorList>
    </citation>
    <scope>NUCLEOTIDE SEQUENCE</scope>
    <source>
        <strain evidence="7">PSN293</strain>
    </source>
</reference>
<dbReference type="InterPro" id="IPR001128">
    <property type="entry name" value="Cyt_P450"/>
</dbReference>
<dbReference type="InterPro" id="IPR050364">
    <property type="entry name" value="Cytochrome_P450_fung"/>
</dbReference>
<dbReference type="GO" id="GO:0005506">
    <property type="term" value="F:iron ion binding"/>
    <property type="evidence" value="ECO:0007669"/>
    <property type="project" value="InterPro"/>
</dbReference>
<dbReference type="PANTHER" id="PTHR46300:SF6">
    <property type="entry name" value="CYTOCHROME P450 2C30"/>
    <property type="match status" value="1"/>
</dbReference>
<dbReference type="GO" id="GO:0004497">
    <property type="term" value="F:monooxygenase activity"/>
    <property type="evidence" value="ECO:0007669"/>
    <property type="project" value="InterPro"/>
</dbReference>
<dbReference type="EMBL" id="MU858221">
    <property type="protein sequence ID" value="KAK4208959.1"/>
    <property type="molecule type" value="Genomic_DNA"/>
</dbReference>
<dbReference type="AlphaFoldDB" id="A0AAN7B3I9"/>
<dbReference type="InterPro" id="IPR002401">
    <property type="entry name" value="Cyt_P450_E_grp-I"/>
</dbReference>
<keyword evidence="8" id="KW-1185">Reference proteome</keyword>
<dbReference type="GO" id="GO:0020037">
    <property type="term" value="F:heme binding"/>
    <property type="evidence" value="ECO:0007669"/>
    <property type="project" value="InterPro"/>
</dbReference>
<dbReference type="InterPro" id="IPR036396">
    <property type="entry name" value="Cyt_P450_sf"/>
</dbReference>
<evidence type="ECO:0000256" key="5">
    <source>
        <dbReference type="PIRSR" id="PIRSR602401-1"/>
    </source>
</evidence>
<accession>A0AAN7B3I9</accession>
<evidence type="ECO:0000256" key="4">
    <source>
        <dbReference type="ARBA" id="ARBA00023004"/>
    </source>
</evidence>
<dbReference type="InterPro" id="IPR013901">
    <property type="entry name" value="Anthrone_oxy"/>
</dbReference>
<keyword evidence="4 5" id="KW-0408">Iron</keyword>
<keyword evidence="2 5" id="KW-0479">Metal-binding</keyword>
<evidence type="ECO:0000256" key="6">
    <source>
        <dbReference type="SAM" id="Phobius"/>
    </source>
</evidence>
<dbReference type="Pfam" id="PF08592">
    <property type="entry name" value="Anthrone_oxy"/>
    <property type="match status" value="1"/>
</dbReference>
<sequence>MQLITIGLLAFAVFLLATIHFLKLFREMNCRSPSTPPGPTQIPYLGRIHDLPIQHMWLKFKEWADIHATKTGFYQTEMLGAKFIIISDEKVAEDLLVKRAKFNSDRPMIRSLFDSKSEFGSMEYLPLMGRNQYWARQRKLSHAYLTEATNAQYHGIMYHEAKRFMARLVHDPANFQFWLEDMASKVMCSLTWDDTSLSEYCTTSAWGLLTQMSPAGPLTNVLTPLWHLPLFMNPWKRAEHKRHDEQQAWWMERLVTVREKMSRNEMRPCWTKQFLEKQSGMKTSISGDHEASSVIGMLALVGIFTVAGPLSYWLVTMVHHPEWQAAVQREIDEVCGDRPPTLDDTPRLPILRACIKETMRWKPNVPTGVAHETERDDVYNGFFIEKGTRILPLDWAFLRNPAKYPDPLTFRPERWLEPSWPTYQAPLTQYPTIKGMSSFGWGHRQCLGMQLTQDELIVACGSLAWAFTLKHKIDPLTGRQKPVPLDKSNSLLIVKPDPFEMDFEPRSRERREQVLKQWERAEQKDVKQRVDFLRAAKTARGEMLDGSEPTKQQPIMSNYINTNAVVGVTAACSFILLGNAITQSFMGVPALLVDFPRPLAGSKEEYTAASKKLGKQWPVFWQMGNVFFRPMSTLGIFTYSYAAIATLRAASSPLLSDFGVSTPQSTTWKLYAISAACHLITVVHSAINMQPINARIDALRGDDQGNGRSVEGVSNGKIQVGESAHEGLAEFWARKWIRLNSVRIVMPAIAGSMAMWGLVRGASK</sequence>
<evidence type="ECO:0000256" key="1">
    <source>
        <dbReference type="ARBA" id="ARBA00010617"/>
    </source>
</evidence>
<comment type="caution">
    <text evidence="7">The sequence shown here is derived from an EMBL/GenBank/DDBJ whole genome shotgun (WGS) entry which is preliminary data.</text>
</comment>
<feature type="transmembrane region" description="Helical" evidence="6">
    <location>
        <begin position="294"/>
        <end position="315"/>
    </location>
</feature>
<comment type="similarity">
    <text evidence="1">Belongs to the cytochrome P450 family.</text>
</comment>
<dbReference type="Proteomes" id="UP001301769">
    <property type="component" value="Unassembled WGS sequence"/>
</dbReference>
<dbReference type="GO" id="GO:0016705">
    <property type="term" value="F:oxidoreductase activity, acting on paired donors, with incorporation or reduction of molecular oxygen"/>
    <property type="evidence" value="ECO:0007669"/>
    <property type="project" value="InterPro"/>
</dbReference>
<dbReference type="InterPro" id="IPR017972">
    <property type="entry name" value="Cyt_P450_CS"/>
</dbReference>
<evidence type="ECO:0000256" key="2">
    <source>
        <dbReference type="ARBA" id="ARBA00022723"/>
    </source>
</evidence>
<dbReference type="SUPFAM" id="SSF48264">
    <property type="entry name" value="Cytochrome P450"/>
    <property type="match status" value="1"/>
</dbReference>
<evidence type="ECO:0000313" key="8">
    <source>
        <dbReference type="Proteomes" id="UP001301769"/>
    </source>
</evidence>
<dbReference type="PROSITE" id="PS00086">
    <property type="entry name" value="CYTOCHROME_P450"/>
    <property type="match status" value="1"/>
</dbReference>
<gene>
    <name evidence="7" type="ORF">QBC37DRAFT_475762</name>
</gene>
<protein>
    <submittedName>
        <fullName evidence="7">Cytochrome P450</fullName>
    </submittedName>
</protein>
<name>A0AAN7B3I9_9PEZI</name>
<reference evidence="7" key="2">
    <citation type="submission" date="2023-05" db="EMBL/GenBank/DDBJ databases">
        <authorList>
            <consortium name="Lawrence Berkeley National Laboratory"/>
            <person name="Steindorff A."/>
            <person name="Hensen N."/>
            <person name="Bonometti L."/>
            <person name="Westerberg I."/>
            <person name="Brannstrom I.O."/>
            <person name="Guillou S."/>
            <person name="Cros-Aarteil S."/>
            <person name="Calhoun S."/>
            <person name="Haridas S."/>
            <person name="Kuo A."/>
            <person name="Mondo S."/>
            <person name="Pangilinan J."/>
            <person name="Riley R."/>
            <person name="Labutti K."/>
            <person name="Andreopoulos B."/>
            <person name="Lipzen A."/>
            <person name="Chen C."/>
            <person name="Yanf M."/>
            <person name="Daum C."/>
            <person name="Ng V."/>
            <person name="Clum A."/>
            <person name="Ohm R."/>
            <person name="Martin F."/>
            <person name="Silar P."/>
            <person name="Natvig D."/>
            <person name="Lalanne C."/>
            <person name="Gautier V."/>
            <person name="Ament-Velasquez S.L."/>
            <person name="Kruys A."/>
            <person name="Hutchinson M.I."/>
            <person name="Powell A.J."/>
            <person name="Barry K."/>
            <person name="Miller A.N."/>
            <person name="Grigoriev I.V."/>
            <person name="Debuchy R."/>
            <person name="Gladieux P."/>
            <person name="Thoren M.H."/>
            <person name="Johannesson H."/>
        </authorList>
    </citation>
    <scope>NUCLEOTIDE SEQUENCE</scope>
    <source>
        <strain evidence="7">PSN293</strain>
    </source>
</reference>
<evidence type="ECO:0000313" key="7">
    <source>
        <dbReference type="EMBL" id="KAK4208959.1"/>
    </source>
</evidence>
<keyword evidence="6" id="KW-0472">Membrane</keyword>
<dbReference type="PANTHER" id="PTHR46300">
    <property type="entry name" value="P450, PUTATIVE (EUROFUNG)-RELATED-RELATED"/>
    <property type="match status" value="1"/>
</dbReference>
<dbReference type="PRINTS" id="PR00463">
    <property type="entry name" value="EP450I"/>
</dbReference>
<evidence type="ECO:0000256" key="3">
    <source>
        <dbReference type="ARBA" id="ARBA00023002"/>
    </source>
</evidence>
<comment type="cofactor">
    <cofactor evidence="5">
        <name>heme</name>
        <dbReference type="ChEBI" id="CHEBI:30413"/>
    </cofactor>
</comment>
<keyword evidence="6" id="KW-0812">Transmembrane</keyword>
<keyword evidence="6" id="KW-1133">Transmembrane helix</keyword>
<keyword evidence="3" id="KW-0560">Oxidoreductase</keyword>